<feature type="compositionally biased region" description="Basic residues" evidence="1">
    <location>
        <begin position="22"/>
        <end position="31"/>
    </location>
</feature>
<dbReference type="EMBL" id="GGEC01006273">
    <property type="protein sequence ID" value="MBW86756.1"/>
    <property type="molecule type" value="Transcribed_RNA"/>
</dbReference>
<evidence type="ECO:0000313" key="2">
    <source>
        <dbReference type="EMBL" id="MBW86756.1"/>
    </source>
</evidence>
<protein>
    <submittedName>
        <fullName evidence="2">Uncharacterized protein</fullName>
    </submittedName>
</protein>
<dbReference type="AlphaFoldDB" id="A0A2P2IZW7"/>
<evidence type="ECO:0000256" key="1">
    <source>
        <dbReference type="SAM" id="MobiDB-lite"/>
    </source>
</evidence>
<proteinExistence type="predicted"/>
<feature type="compositionally biased region" description="Basic and acidic residues" evidence="1">
    <location>
        <begin position="78"/>
        <end position="91"/>
    </location>
</feature>
<feature type="compositionally biased region" description="Polar residues" evidence="1">
    <location>
        <begin position="47"/>
        <end position="56"/>
    </location>
</feature>
<sequence>MITRLFNCVDRTRSLTLSPHLRNPRRRRRQQHPSGPLTLAITPAKSLVTTTKSTSAPRLRFSVPTRLLLTRKPSPKAKKPEISESKSDKSKKSPVFPRNSRSIHPWKLFSQTIFSISVIPCRIYSRR</sequence>
<reference evidence="2" key="1">
    <citation type="submission" date="2018-02" db="EMBL/GenBank/DDBJ databases">
        <title>Rhizophora mucronata_Transcriptome.</title>
        <authorList>
            <person name="Meera S.P."/>
            <person name="Sreeshan A."/>
            <person name="Augustine A."/>
        </authorList>
    </citation>
    <scope>NUCLEOTIDE SEQUENCE</scope>
    <source>
        <tissue evidence="2">Leaf</tissue>
    </source>
</reference>
<name>A0A2P2IZW7_RHIMU</name>
<feature type="region of interest" description="Disordered" evidence="1">
    <location>
        <begin position="18"/>
        <end position="101"/>
    </location>
</feature>
<organism evidence="2">
    <name type="scientific">Rhizophora mucronata</name>
    <name type="common">Asiatic mangrove</name>
    <dbReference type="NCBI Taxonomy" id="61149"/>
    <lineage>
        <taxon>Eukaryota</taxon>
        <taxon>Viridiplantae</taxon>
        <taxon>Streptophyta</taxon>
        <taxon>Embryophyta</taxon>
        <taxon>Tracheophyta</taxon>
        <taxon>Spermatophyta</taxon>
        <taxon>Magnoliopsida</taxon>
        <taxon>eudicotyledons</taxon>
        <taxon>Gunneridae</taxon>
        <taxon>Pentapetalae</taxon>
        <taxon>rosids</taxon>
        <taxon>fabids</taxon>
        <taxon>Malpighiales</taxon>
        <taxon>Rhizophoraceae</taxon>
        <taxon>Rhizophora</taxon>
    </lineage>
</organism>
<accession>A0A2P2IZW7</accession>